<proteinExistence type="predicted"/>
<dbReference type="EMBL" id="BGZK01001373">
    <property type="protein sequence ID" value="GBP78538.1"/>
    <property type="molecule type" value="Genomic_DNA"/>
</dbReference>
<gene>
    <name evidence="1" type="ORF">EVAR_61670_1</name>
</gene>
<evidence type="ECO:0000313" key="2">
    <source>
        <dbReference type="Proteomes" id="UP000299102"/>
    </source>
</evidence>
<reference evidence="1 2" key="1">
    <citation type="journal article" date="2019" name="Commun. Biol.">
        <title>The bagworm genome reveals a unique fibroin gene that provides high tensile strength.</title>
        <authorList>
            <person name="Kono N."/>
            <person name="Nakamura H."/>
            <person name="Ohtoshi R."/>
            <person name="Tomita M."/>
            <person name="Numata K."/>
            <person name="Arakawa K."/>
        </authorList>
    </citation>
    <scope>NUCLEOTIDE SEQUENCE [LARGE SCALE GENOMIC DNA]</scope>
</reference>
<organism evidence="1 2">
    <name type="scientific">Eumeta variegata</name>
    <name type="common">Bagworm moth</name>
    <name type="synonym">Eumeta japonica</name>
    <dbReference type="NCBI Taxonomy" id="151549"/>
    <lineage>
        <taxon>Eukaryota</taxon>
        <taxon>Metazoa</taxon>
        <taxon>Ecdysozoa</taxon>
        <taxon>Arthropoda</taxon>
        <taxon>Hexapoda</taxon>
        <taxon>Insecta</taxon>
        <taxon>Pterygota</taxon>
        <taxon>Neoptera</taxon>
        <taxon>Endopterygota</taxon>
        <taxon>Lepidoptera</taxon>
        <taxon>Glossata</taxon>
        <taxon>Ditrysia</taxon>
        <taxon>Tineoidea</taxon>
        <taxon>Psychidae</taxon>
        <taxon>Oiketicinae</taxon>
        <taxon>Eumeta</taxon>
    </lineage>
</organism>
<sequence>MTQNRSLLLFGFSGTTHETAAVKLATKASQQRKIGTRGEEGRAEERCICAEHHSQNTAVANNEHCRTRVIRGPVKVSAGAETRTE</sequence>
<dbReference type="AlphaFoldDB" id="A0A4C1YQW8"/>
<accession>A0A4C1YQW8</accession>
<keyword evidence="2" id="KW-1185">Reference proteome</keyword>
<evidence type="ECO:0000313" key="1">
    <source>
        <dbReference type="EMBL" id="GBP78538.1"/>
    </source>
</evidence>
<comment type="caution">
    <text evidence="1">The sequence shown here is derived from an EMBL/GenBank/DDBJ whole genome shotgun (WGS) entry which is preliminary data.</text>
</comment>
<name>A0A4C1YQW8_EUMVA</name>
<protein>
    <submittedName>
        <fullName evidence="1">Uncharacterized protein</fullName>
    </submittedName>
</protein>
<dbReference type="Proteomes" id="UP000299102">
    <property type="component" value="Unassembled WGS sequence"/>
</dbReference>